<dbReference type="EMBL" id="CAFBOK010000048">
    <property type="protein sequence ID" value="CAB4978411.1"/>
    <property type="molecule type" value="Genomic_DNA"/>
</dbReference>
<organism evidence="1">
    <name type="scientific">freshwater metagenome</name>
    <dbReference type="NCBI Taxonomy" id="449393"/>
    <lineage>
        <taxon>unclassified sequences</taxon>
        <taxon>metagenomes</taxon>
        <taxon>ecological metagenomes</taxon>
    </lineage>
</organism>
<name>A0A6J6XHY8_9ZZZZ</name>
<sequence>MFRQLLHHASGIGVVTIDLVDRNNDRDIGSFCVIDGFDGLRHDPIVGGNHKDDDVGCIGTTGTHSGKRLMAGGIEERDRSIVLDDLIRTDVLGDATGFARNNVCMTDLIEEFGLAVIDVTHDSDHRRTMRPCFIDCIVDIDFEQEHLLQFNFLLFTRINETN</sequence>
<reference evidence="1" key="1">
    <citation type="submission" date="2020-05" db="EMBL/GenBank/DDBJ databases">
        <authorList>
            <person name="Chiriac C."/>
            <person name="Salcher M."/>
            <person name="Ghai R."/>
            <person name="Kavagutti S V."/>
        </authorList>
    </citation>
    <scope>NUCLEOTIDE SEQUENCE</scope>
</reference>
<gene>
    <name evidence="1" type="ORF">UFOPK3010_00356</name>
    <name evidence="2" type="ORF">UFOPK3927_00565</name>
</gene>
<evidence type="ECO:0000313" key="2">
    <source>
        <dbReference type="EMBL" id="CAB4978411.1"/>
    </source>
</evidence>
<dbReference type="EMBL" id="CAFAAM010000032">
    <property type="protein sequence ID" value="CAB4796821.1"/>
    <property type="molecule type" value="Genomic_DNA"/>
</dbReference>
<dbReference type="AntiFam" id="ANF00072">
    <property type="entry name" value="Shadow ORF (opposite TypA)"/>
</dbReference>
<evidence type="ECO:0000313" key="1">
    <source>
        <dbReference type="EMBL" id="CAB4796821.1"/>
    </source>
</evidence>
<proteinExistence type="predicted"/>
<accession>A0A6J6XHY8</accession>
<dbReference type="AlphaFoldDB" id="A0A6J6XHY8"/>
<protein>
    <submittedName>
        <fullName evidence="1">Unannotated protein</fullName>
    </submittedName>
</protein>